<keyword evidence="1" id="KW-1133">Transmembrane helix</keyword>
<dbReference type="AlphaFoldDB" id="A0A0V1GRI4"/>
<keyword evidence="1" id="KW-0472">Membrane</keyword>
<accession>A0A0V1GRI4</accession>
<evidence type="ECO:0000313" key="2">
    <source>
        <dbReference type="EMBL" id="KRZ00908.1"/>
    </source>
</evidence>
<name>A0A0V1GRI4_TRIPS</name>
<proteinExistence type="predicted"/>
<keyword evidence="3" id="KW-1185">Reference proteome</keyword>
<reference evidence="2 3" key="1">
    <citation type="submission" date="2015-01" db="EMBL/GenBank/DDBJ databases">
        <title>Evolution of Trichinella species and genotypes.</title>
        <authorList>
            <person name="Korhonen P.K."/>
            <person name="Edoardo P."/>
            <person name="Giuseppe L.R."/>
            <person name="Gasser R.B."/>
        </authorList>
    </citation>
    <scope>NUCLEOTIDE SEQUENCE [LARGE SCALE GENOMIC DNA]</scope>
    <source>
        <strain evidence="2">ISS588</strain>
    </source>
</reference>
<comment type="caution">
    <text evidence="2">The sequence shown here is derived from an EMBL/GenBank/DDBJ whole genome shotgun (WGS) entry which is preliminary data.</text>
</comment>
<feature type="transmembrane region" description="Helical" evidence="1">
    <location>
        <begin position="28"/>
        <end position="49"/>
    </location>
</feature>
<gene>
    <name evidence="2" type="ORF">T4B_11988</name>
</gene>
<dbReference type="EMBL" id="JYDS01000722">
    <property type="protein sequence ID" value="KRZ00908.1"/>
    <property type="molecule type" value="Genomic_DNA"/>
</dbReference>
<sequence>LQANRIWRSKLDVAYWRSHLIAYHVLRIMRVIFIGYFALQMAIVIFTALESGDMQIFFMPWGVAWGDAWGYNSEKFENFEKLPEA</sequence>
<dbReference type="Proteomes" id="UP000054805">
    <property type="component" value="Unassembled WGS sequence"/>
</dbReference>
<evidence type="ECO:0000313" key="3">
    <source>
        <dbReference type="Proteomes" id="UP000054805"/>
    </source>
</evidence>
<evidence type="ECO:0000256" key="1">
    <source>
        <dbReference type="SAM" id="Phobius"/>
    </source>
</evidence>
<keyword evidence="1" id="KW-0812">Transmembrane</keyword>
<feature type="non-terminal residue" evidence="2">
    <location>
        <position position="1"/>
    </location>
</feature>
<organism evidence="2 3">
    <name type="scientific">Trichinella pseudospiralis</name>
    <name type="common">Parasitic roundworm</name>
    <dbReference type="NCBI Taxonomy" id="6337"/>
    <lineage>
        <taxon>Eukaryota</taxon>
        <taxon>Metazoa</taxon>
        <taxon>Ecdysozoa</taxon>
        <taxon>Nematoda</taxon>
        <taxon>Enoplea</taxon>
        <taxon>Dorylaimia</taxon>
        <taxon>Trichinellida</taxon>
        <taxon>Trichinellidae</taxon>
        <taxon>Trichinella</taxon>
    </lineage>
</organism>
<protein>
    <submittedName>
        <fullName evidence="2">Uncharacterized protein</fullName>
    </submittedName>
</protein>